<reference evidence="8 9" key="1">
    <citation type="submission" date="2015-11" db="EMBL/GenBank/DDBJ databases">
        <authorList>
            <person name="Lin W."/>
        </authorList>
    </citation>
    <scope>NUCLEOTIDE SEQUENCE [LARGE SCALE GENOMIC DNA]</scope>
    <source>
        <strain evidence="8 9">HCH-1</strain>
    </source>
</reference>
<evidence type="ECO:0000256" key="2">
    <source>
        <dbReference type="ARBA" id="ARBA00009173"/>
    </source>
</evidence>
<keyword evidence="5" id="KW-0408">Iron</keyword>
<dbReference type="PANTHER" id="PTHR42989:SF1">
    <property type="entry name" value="FORMATE HYDROGENLYASE SUBUNIT 7-RELATED"/>
    <property type="match status" value="1"/>
</dbReference>
<proteinExistence type="inferred from homology"/>
<comment type="caution">
    <text evidence="8">The sequence shown here is derived from an EMBL/GenBank/DDBJ whole genome shotgun (WGS) entry which is preliminary data.</text>
</comment>
<comment type="similarity">
    <text evidence="2">Belongs to the complex I 20 kDa subunit family.</text>
</comment>
<sequence>MFDALRVRFNQGFRSIKDVKAARPPEGFRGLPIIESRDCPNGCFRCGDVCPTGAISFNPLAIDLNKCILCPECVRVCCNGTIKFSNSIELAATEPSSLIISAQRKTPVVKVNEGLRNYFKRSFKLRSVSAGGCNGCELELNALSNVNFDIGRFGIDFVASPRHADGLVLTGPITKGMAYALRDTYEAMPSPRALIAVGSCALSGGLFAKSTAVDRSFLDTIRPVLSIAGCPPHPLTVINGLLKLLGHDL</sequence>
<dbReference type="PROSITE" id="PS51379">
    <property type="entry name" value="4FE4S_FER_2"/>
    <property type="match status" value="2"/>
</dbReference>
<gene>
    <name evidence="8" type="ORF">ASN18_1802</name>
</gene>
<dbReference type="EMBL" id="LNQR01000065">
    <property type="protein sequence ID" value="KWT85077.1"/>
    <property type="molecule type" value="Genomic_DNA"/>
</dbReference>
<protein>
    <submittedName>
        <fullName evidence="8">NADH:ubiquinone oxidoreductase</fullName>
    </submittedName>
</protein>
<keyword evidence="4" id="KW-0479">Metal-binding</keyword>
<evidence type="ECO:0000313" key="9">
    <source>
        <dbReference type="Proteomes" id="UP000060487"/>
    </source>
</evidence>
<dbReference type="InterPro" id="IPR006137">
    <property type="entry name" value="NADH_UbQ_OxRdtase-like_20kDa"/>
</dbReference>
<name>A0ABR5SEU6_9BACT</name>
<dbReference type="Pfam" id="PF01058">
    <property type="entry name" value="Oxidored_q6"/>
    <property type="match status" value="1"/>
</dbReference>
<comment type="cofactor">
    <cofactor evidence="1">
        <name>[4Fe-4S] cluster</name>
        <dbReference type="ChEBI" id="CHEBI:49883"/>
    </cofactor>
</comment>
<accession>A0ABR5SEU6</accession>
<dbReference type="SUPFAM" id="SSF56770">
    <property type="entry name" value="HydA/Nqo6-like"/>
    <property type="match status" value="1"/>
</dbReference>
<evidence type="ECO:0000259" key="7">
    <source>
        <dbReference type="PROSITE" id="PS51379"/>
    </source>
</evidence>
<evidence type="ECO:0000313" key="8">
    <source>
        <dbReference type="EMBL" id="KWT85077.1"/>
    </source>
</evidence>
<dbReference type="Gene3D" id="3.40.50.12280">
    <property type="match status" value="1"/>
</dbReference>
<feature type="domain" description="4Fe-4S ferredoxin-type" evidence="7">
    <location>
        <begin position="30"/>
        <end position="60"/>
    </location>
</feature>
<evidence type="ECO:0000256" key="4">
    <source>
        <dbReference type="ARBA" id="ARBA00022723"/>
    </source>
</evidence>
<evidence type="ECO:0000256" key="5">
    <source>
        <dbReference type="ARBA" id="ARBA00023004"/>
    </source>
</evidence>
<keyword evidence="9" id="KW-1185">Reference proteome</keyword>
<dbReference type="SUPFAM" id="SSF54862">
    <property type="entry name" value="4Fe-4S ferredoxins"/>
    <property type="match status" value="1"/>
</dbReference>
<dbReference type="PANTHER" id="PTHR42989">
    <property type="entry name" value="HYDROGENASE-4 COMPONENT I"/>
    <property type="match status" value="1"/>
</dbReference>
<dbReference type="InterPro" id="IPR017896">
    <property type="entry name" value="4Fe4S_Fe-S-bd"/>
</dbReference>
<keyword evidence="3" id="KW-0004">4Fe-4S</keyword>
<organism evidence="8 9">
    <name type="scientific">Candidatus Magnetominusculus xianensis</name>
    <dbReference type="NCBI Taxonomy" id="1748249"/>
    <lineage>
        <taxon>Bacteria</taxon>
        <taxon>Pseudomonadati</taxon>
        <taxon>Nitrospirota</taxon>
        <taxon>Nitrospiria</taxon>
        <taxon>Nitrospirales</taxon>
        <taxon>Nitrospiraceae</taxon>
        <taxon>Candidatus Magnetominusculus</taxon>
    </lineage>
</organism>
<dbReference type="RefSeq" id="WP_085052418.1">
    <property type="nucleotide sequence ID" value="NZ_LNQR01000065.1"/>
</dbReference>
<dbReference type="InterPro" id="IPR052375">
    <property type="entry name" value="Complex_I_20kDa-like"/>
</dbReference>
<dbReference type="Proteomes" id="UP000060487">
    <property type="component" value="Unassembled WGS sequence"/>
</dbReference>
<evidence type="ECO:0000256" key="6">
    <source>
        <dbReference type="ARBA" id="ARBA00023014"/>
    </source>
</evidence>
<evidence type="ECO:0000256" key="3">
    <source>
        <dbReference type="ARBA" id="ARBA00022485"/>
    </source>
</evidence>
<dbReference type="Gene3D" id="3.30.70.20">
    <property type="match status" value="1"/>
</dbReference>
<keyword evidence="6" id="KW-0411">Iron-sulfur</keyword>
<feature type="domain" description="4Fe-4S ferredoxin-type" evidence="7">
    <location>
        <begin position="62"/>
        <end position="87"/>
    </location>
</feature>
<evidence type="ECO:0000256" key="1">
    <source>
        <dbReference type="ARBA" id="ARBA00001966"/>
    </source>
</evidence>